<dbReference type="InterPro" id="IPR002575">
    <property type="entry name" value="Aminoglycoside_PTrfase"/>
</dbReference>
<evidence type="ECO:0000256" key="5">
    <source>
        <dbReference type="ARBA" id="ARBA00022777"/>
    </source>
</evidence>
<keyword evidence="5 7" id="KW-0418">Kinase</keyword>
<dbReference type="GO" id="GO:0046522">
    <property type="term" value="F:S-methyl-5-thioribose kinase activity"/>
    <property type="evidence" value="ECO:0007669"/>
    <property type="project" value="UniProtKB-UniRule"/>
</dbReference>
<evidence type="ECO:0000313" key="9">
    <source>
        <dbReference type="EMBL" id="REK69302.1"/>
    </source>
</evidence>
<dbReference type="PIRSF" id="PIRSF031134">
    <property type="entry name" value="MTRK"/>
    <property type="match status" value="1"/>
</dbReference>
<dbReference type="PANTHER" id="PTHR34273">
    <property type="entry name" value="METHYLTHIORIBOSE KINASE"/>
    <property type="match status" value="1"/>
</dbReference>
<sequence>MTTYHALNEQEATEIARGIEGFFPAGAPLACREIGDGNLNLVFHITDSASGKSLIMKQALPYAKVVGESWPLSLDRARIESEKLILEGTMAPGLVPVVYKYDPELSLTVMEDLSDHVIMRQGLINGTRYPLFADHISTFMANTLFYTSDLGMNQQDKKLQVKNFINPDLCKITEDLIFDDPYTVSANNNVPPAIEDAAEALRNDTQLHLEVAILRDKFLTNAQALLHGDLHTGSIFATPASTKVIDPEFAYFGPMGFDVGAVFANLILNYAGQQYWISDDAARKDFRRYLLDTIEDVWNQFDRKFRVLWNEYGIDRLANATPAYQDFYMKRLLQDTIGFTGCKIIRRIVGLAHVADIDKIPNDDIREHAQRGALTIGTELIRRHRNAQSIQELIDITETAMQ</sequence>
<dbReference type="AlphaFoldDB" id="A0A371P044"/>
<evidence type="ECO:0000256" key="4">
    <source>
        <dbReference type="ARBA" id="ARBA00022741"/>
    </source>
</evidence>
<dbReference type="HAMAP" id="MF_01683">
    <property type="entry name" value="Salvage_MtnK"/>
    <property type="match status" value="1"/>
</dbReference>
<dbReference type="Gene3D" id="3.90.1200.10">
    <property type="match status" value="1"/>
</dbReference>
<keyword evidence="7" id="KW-0028">Amino-acid biosynthesis</keyword>
<dbReference type="SUPFAM" id="SSF56112">
    <property type="entry name" value="Protein kinase-like (PK-like)"/>
    <property type="match status" value="1"/>
</dbReference>
<dbReference type="RefSeq" id="WP_116049822.1">
    <property type="nucleotide sequence ID" value="NZ_QUBQ01000008.1"/>
</dbReference>
<keyword evidence="10" id="KW-1185">Reference proteome</keyword>
<evidence type="ECO:0000256" key="2">
    <source>
        <dbReference type="ARBA" id="ARBA00011738"/>
    </source>
</evidence>
<keyword evidence="6 7" id="KW-0067">ATP-binding</keyword>
<organism evidence="9 10">
    <name type="scientific">Paenibacillus paeoniae</name>
    <dbReference type="NCBI Taxonomy" id="2292705"/>
    <lineage>
        <taxon>Bacteria</taxon>
        <taxon>Bacillati</taxon>
        <taxon>Bacillota</taxon>
        <taxon>Bacilli</taxon>
        <taxon>Bacillales</taxon>
        <taxon>Paenibacillaceae</taxon>
        <taxon>Paenibacillus</taxon>
    </lineage>
</organism>
<dbReference type="InterPro" id="IPR009212">
    <property type="entry name" value="Methylthioribose_kinase"/>
</dbReference>
<reference evidence="9 10" key="1">
    <citation type="submission" date="2018-08" db="EMBL/GenBank/DDBJ databases">
        <title>Paenibacillus sp. M4BSY-1, whole genome shotgun sequence.</title>
        <authorList>
            <person name="Tuo L."/>
        </authorList>
    </citation>
    <scope>NUCLEOTIDE SEQUENCE [LARGE SCALE GENOMIC DNA]</scope>
    <source>
        <strain evidence="9 10">M4BSY-1</strain>
    </source>
</reference>
<dbReference type="NCBIfam" id="TIGR01767">
    <property type="entry name" value="MTRK"/>
    <property type="match status" value="1"/>
</dbReference>
<feature type="binding site" evidence="7">
    <location>
        <begin position="246"/>
        <end position="248"/>
    </location>
    <ligand>
        <name>ATP</name>
        <dbReference type="ChEBI" id="CHEBI:30616"/>
    </ligand>
</feature>
<feature type="binding site" evidence="7">
    <location>
        <position position="229"/>
    </location>
    <ligand>
        <name>substrate</name>
    </ligand>
</feature>
<feature type="domain" description="Aminoglycoside phosphotransferase" evidence="8">
    <location>
        <begin position="32"/>
        <end position="264"/>
    </location>
</feature>
<feature type="binding site" evidence="7">
    <location>
        <position position="57"/>
    </location>
    <ligand>
        <name>ATP</name>
        <dbReference type="ChEBI" id="CHEBI:30616"/>
    </ligand>
</feature>
<dbReference type="Proteomes" id="UP000261905">
    <property type="component" value="Unassembled WGS sequence"/>
</dbReference>
<comment type="subunit">
    <text evidence="2 7">Homodimer.</text>
</comment>
<name>A0A371P044_9BACL</name>
<comment type="function">
    <text evidence="7">Catalyzes the phosphorylation of methylthioribose into methylthioribose-1-phosphate.</text>
</comment>
<evidence type="ECO:0000256" key="7">
    <source>
        <dbReference type="HAMAP-Rule" id="MF_01683"/>
    </source>
</evidence>
<gene>
    <name evidence="7" type="primary">mtnK</name>
    <name evidence="9" type="ORF">DX130_24375</name>
</gene>
<dbReference type="PANTHER" id="PTHR34273:SF2">
    <property type="entry name" value="METHYLTHIORIBOSE KINASE"/>
    <property type="match status" value="1"/>
</dbReference>
<dbReference type="Pfam" id="PF01636">
    <property type="entry name" value="APH"/>
    <property type="match status" value="1"/>
</dbReference>
<comment type="pathway">
    <text evidence="7">Amino-acid biosynthesis; L-methionine biosynthesis via salvage pathway; S-methyl-5-thio-alpha-D-ribose 1-phosphate from S-methyl-5'-thioadenosine (hydrolase route): step 2/2.</text>
</comment>
<evidence type="ECO:0000259" key="8">
    <source>
        <dbReference type="Pfam" id="PF01636"/>
    </source>
</evidence>
<evidence type="ECO:0000256" key="3">
    <source>
        <dbReference type="ARBA" id="ARBA00022679"/>
    </source>
</evidence>
<evidence type="ECO:0000313" key="10">
    <source>
        <dbReference type="Proteomes" id="UP000261905"/>
    </source>
</evidence>
<proteinExistence type="inferred from homology"/>
<feature type="binding site" evidence="7">
    <location>
        <begin position="111"/>
        <end position="113"/>
    </location>
    <ligand>
        <name>ATP</name>
        <dbReference type="ChEBI" id="CHEBI:30616"/>
    </ligand>
</feature>
<keyword evidence="7" id="KW-0486">Methionine biosynthesis</keyword>
<comment type="similarity">
    <text evidence="1 7">Belongs to the methylthioribose kinase family.</text>
</comment>
<dbReference type="EMBL" id="QUBQ01000008">
    <property type="protein sequence ID" value="REK69302.1"/>
    <property type="molecule type" value="Genomic_DNA"/>
</dbReference>
<dbReference type="GO" id="GO:0019509">
    <property type="term" value="P:L-methionine salvage from methylthioadenosine"/>
    <property type="evidence" value="ECO:0007669"/>
    <property type="project" value="UniProtKB-UniRule"/>
</dbReference>
<dbReference type="UniPathway" id="UPA00904">
    <property type="reaction ID" value="UER00872"/>
</dbReference>
<evidence type="ECO:0000256" key="1">
    <source>
        <dbReference type="ARBA" id="ARBA00010165"/>
    </source>
</evidence>
<accession>A0A371P044</accession>
<dbReference type="GO" id="GO:0005524">
    <property type="term" value="F:ATP binding"/>
    <property type="evidence" value="ECO:0007669"/>
    <property type="project" value="UniProtKB-UniRule"/>
</dbReference>
<keyword evidence="3 7" id="KW-0808">Transferase</keyword>
<dbReference type="InterPro" id="IPR011009">
    <property type="entry name" value="Kinase-like_dom_sf"/>
</dbReference>
<comment type="caution">
    <text evidence="9">The sequence shown here is derived from an EMBL/GenBank/DDBJ whole genome shotgun (WGS) entry which is preliminary data.</text>
</comment>
<protein>
    <recommendedName>
        <fullName evidence="7">Methylthioribose kinase</fullName>
        <shortName evidence="7">MTR kinase</shortName>
        <ecNumber evidence="7">2.7.1.100</ecNumber>
    </recommendedName>
</protein>
<feature type="binding site" evidence="7">
    <location>
        <position position="346"/>
    </location>
    <ligand>
        <name>substrate</name>
    </ligand>
</feature>
<dbReference type="OrthoDB" id="9777791at2"/>
<dbReference type="Gene3D" id="3.30.200.20">
    <property type="entry name" value="Phosphorylase Kinase, domain 1"/>
    <property type="match status" value="1"/>
</dbReference>
<dbReference type="EC" id="2.7.1.100" evidence="7"/>
<feature type="binding site" evidence="7">
    <location>
        <position position="40"/>
    </location>
    <ligand>
        <name>ATP</name>
        <dbReference type="ChEBI" id="CHEBI:30616"/>
    </ligand>
</feature>
<keyword evidence="4 7" id="KW-0547">Nucleotide-binding</keyword>
<evidence type="ECO:0000256" key="6">
    <source>
        <dbReference type="ARBA" id="ARBA00022840"/>
    </source>
</evidence>
<comment type="catalytic activity">
    <reaction evidence="7">
        <text>5-(methylsulfanyl)-D-ribose + ATP = 5-(methylsulfanyl)-alpha-D-ribose 1-phosphate + ADP + H(+)</text>
        <dbReference type="Rhea" id="RHEA:22312"/>
        <dbReference type="ChEBI" id="CHEBI:15378"/>
        <dbReference type="ChEBI" id="CHEBI:30616"/>
        <dbReference type="ChEBI" id="CHEBI:58533"/>
        <dbReference type="ChEBI" id="CHEBI:78440"/>
        <dbReference type="ChEBI" id="CHEBI:456216"/>
        <dbReference type="EC" id="2.7.1.100"/>
    </reaction>
</comment>